<feature type="region of interest" description="Disordered" evidence="8">
    <location>
        <begin position="819"/>
        <end position="841"/>
    </location>
</feature>
<evidence type="ECO:0000256" key="5">
    <source>
        <dbReference type="ARBA" id="ARBA00023163"/>
    </source>
</evidence>
<organism evidence="11 12">
    <name type="scientific">Scomber scombrus</name>
    <name type="common">Atlantic mackerel</name>
    <name type="synonym">Scomber vernalis</name>
    <dbReference type="NCBI Taxonomy" id="13677"/>
    <lineage>
        <taxon>Eukaryota</taxon>
        <taxon>Metazoa</taxon>
        <taxon>Chordata</taxon>
        <taxon>Craniata</taxon>
        <taxon>Vertebrata</taxon>
        <taxon>Euteleostomi</taxon>
        <taxon>Actinopterygii</taxon>
        <taxon>Neopterygii</taxon>
        <taxon>Teleostei</taxon>
        <taxon>Neoteleostei</taxon>
        <taxon>Acanthomorphata</taxon>
        <taxon>Pelagiaria</taxon>
        <taxon>Scombriformes</taxon>
        <taxon>Scombridae</taxon>
        <taxon>Scomber</taxon>
    </lineage>
</organism>
<evidence type="ECO:0000256" key="3">
    <source>
        <dbReference type="ARBA" id="ARBA00022853"/>
    </source>
</evidence>
<evidence type="ECO:0000256" key="2">
    <source>
        <dbReference type="ARBA" id="ARBA00008035"/>
    </source>
</evidence>
<evidence type="ECO:0000313" key="12">
    <source>
        <dbReference type="Proteomes" id="UP001314229"/>
    </source>
</evidence>
<evidence type="ECO:0000259" key="9">
    <source>
        <dbReference type="Pfam" id="PF06752"/>
    </source>
</evidence>
<name>A0AAV1PEV7_SCOSC</name>
<dbReference type="AlphaFoldDB" id="A0AAV1PEV7"/>
<feature type="region of interest" description="Disordered" evidence="8">
    <location>
        <begin position="311"/>
        <end position="393"/>
    </location>
</feature>
<dbReference type="GO" id="GO:0035267">
    <property type="term" value="C:NuA4 histone acetyltransferase complex"/>
    <property type="evidence" value="ECO:0007669"/>
    <property type="project" value="InterPro"/>
</dbReference>
<feature type="compositionally biased region" description="Low complexity" evidence="8">
    <location>
        <begin position="490"/>
        <end position="500"/>
    </location>
</feature>
<feature type="region of interest" description="Disordered" evidence="8">
    <location>
        <begin position="489"/>
        <end position="534"/>
    </location>
</feature>
<evidence type="ECO:0000256" key="7">
    <source>
        <dbReference type="RuleBase" id="RU361124"/>
    </source>
</evidence>
<comment type="similarity">
    <text evidence="2 7">Belongs to the enhancer of polycomb family.</text>
</comment>
<sequence length="841" mass="93789">MSKLSFRARALDATKPLPVFRCEDLPDLHEYASINRAVPQMPTGMEKEEESEHHLQRAISAQQVYGEKRDNMVIPVPEAESNITYYESLYPGEFKMPKQLIHIQPFSLDTEHPDYDLDSDDDAFVNKLKKKMEISFLQFEEMIDRLEKGSGQQLVSLPEAKLLLKEDDELIKEVFDYWSRKRKNSKANSLIPNVKQEKRDGSSTGDPYVAFRRRTEKMQTRKNRKNDEASYEKMLKLRRDLSRAVTILEMIKRREKSKRELLHLTLEIFEKRNVMSDYSGEVMAEVLAERALVRPQIIPLVPLTNQYRHQDHMDLKDYKSKPEKTEVPRQKRKYEKKQKVLPLSSSTPHHPGPAVFNAKDLNQYDFPSSDDEPLSQLHSGSSEAEEENDPDGGYAFRRKAGCQYYAARQDRVGSWPWCAAWDDGLAETRYRYSLTTLTVPRRCLGMARRRVGRGGRVLLDRAYTDYDEVFHRLDPELLDLPLPPSPLLLPPTLTTTSRTPATDKFASTSETNTSDGSSHTFNSSPLSSSSPSSTDLSQILLNIKSCRWRHFRPRTLPLHELDNAHPLFRRLSRGLKRPVSASTAGGQPSRRPGRVVPAPAPIAAFTAEQYQQHQEQLALMQKQQLEQIQLQQQANSTATANSTQGLANTLDQSSAQFAASAVVTADQLLAHQTKEELGLGGGVNGVLSPSGVYKGLHLSSTVSPSPATTAPSTTTPSHASLHPCTTSSTSATSNNNGTAHPANTTTTNTATTQVLLGNNNNSLRLGVPSGKRVHAPRMLSTNMSTSALKLAHAAAATANCQKPKVPAASASPLDIVPRENHEQDKPALNSLSENTMAMEVT</sequence>
<dbReference type="Pfam" id="PF10513">
    <property type="entry name" value="EPL1"/>
    <property type="match status" value="1"/>
</dbReference>
<keyword evidence="6 7" id="KW-0539">Nucleus</keyword>
<accession>A0AAV1PEV7</accession>
<dbReference type="EMBL" id="CAWUFR010000124">
    <property type="protein sequence ID" value="CAK6968761.1"/>
    <property type="molecule type" value="Genomic_DNA"/>
</dbReference>
<dbReference type="GO" id="GO:0005634">
    <property type="term" value="C:nucleus"/>
    <property type="evidence" value="ECO:0007669"/>
    <property type="project" value="UniProtKB-SubCell"/>
</dbReference>
<dbReference type="InterPro" id="IPR019542">
    <property type="entry name" value="Enhancer_polycomb-like_N"/>
</dbReference>
<keyword evidence="4 7" id="KW-0805">Transcription regulation</keyword>
<keyword evidence="5 7" id="KW-0804">Transcription</keyword>
<evidence type="ECO:0000259" key="10">
    <source>
        <dbReference type="Pfam" id="PF10513"/>
    </source>
</evidence>
<feature type="compositionally biased region" description="Polar residues" evidence="8">
    <location>
        <begin position="505"/>
        <end position="516"/>
    </location>
</feature>
<feature type="compositionally biased region" description="Basic and acidic residues" evidence="8">
    <location>
        <begin position="311"/>
        <end position="329"/>
    </location>
</feature>
<dbReference type="PANTHER" id="PTHR14898">
    <property type="entry name" value="ENHANCER OF POLYCOMB"/>
    <property type="match status" value="1"/>
</dbReference>
<keyword evidence="3" id="KW-0156">Chromatin regulator</keyword>
<feature type="domain" description="Enhancer of polycomb-like N-terminal" evidence="10">
    <location>
        <begin position="7"/>
        <end position="148"/>
    </location>
</feature>
<protein>
    <recommendedName>
        <fullName evidence="7">Enhancer of polycomb homolog</fullName>
    </recommendedName>
</protein>
<reference evidence="11 12" key="1">
    <citation type="submission" date="2024-01" db="EMBL/GenBank/DDBJ databases">
        <authorList>
            <person name="Alioto T."/>
            <person name="Alioto T."/>
            <person name="Gomez Garrido J."/>
        </authorList>
    </citation>
    <scope>NUCLEOTIDE SEQUENCE [LARGE SCALE GENOMIC DNA]</scope>
</reference>
<dbReference type="Pfam" id="PF06752">
    <property type="entry name" value="E_Pc_C"/>
    <property type="match status" value="1"/>
</dbReference>
<comment type="subcellular location">
    <subcellularLocation>
        <location evidence="1 7">Nucleus</location>
    </subcellularLocation>
</comment>
<dbReference type="GO" id="GO:0006325">
    <property type="term" value="P:chromatin organization"/>
    <property type="evidence" value="ECO:0007669"/>
    <property type="project" value="UniProtKB-KW"/>
</dbReference>
<feature type="compositionally biased region" description="Low complexity" evidence="8">
    <location>
        <begin position="517"/>
        <end position="534"/>
    </location>
</feature>
<evidence type="ECO:0000256" key="4">
    <source>
        <dbReference type="ARBA" id="ARBA00023015"/>
    </source>
</evidence>
<evidence type="ECO:0000256" key="1">
    <source>
        <dbReference type="ARBA" id="ARBA00004123"/>
    </source>
</evidence>
<keyword evidence="12" id="KW-1185">Reference proteome</keyword>
<dbReference type="InterPro" id="IPR024943">
    <property type="entry name" value="Enhancer_polycomb"/>
</dbReference>
<dbReference type="InterPro" id="IPR009607">
    <property type="entry name" value="Enhancer_polycomb_C"/>
</dbReference>
<dbReference type="GO" id="GO:0006357">
    <property type="term" value="P:regulation of transcription by RNA polymerase II"/>
    <property type="evidence" value="ECO:0007669"/>
    <property type="project" value="InterPro"/>
</dbReference>
<feature type="domain" description="Enhancer of polycomb C-terminal" evidence="9">
    <location>
        <begin position="604"/>
        <end position="841"/>
    </location>
</feature>
<proteinExistence type="inferred from homology"/>
<dbReference type="Proteomes" id="UP001314229">
    <property type="component" value="Unassembled WGS sequence"/>
</dbReference>
<gene>
    <name evidence="11" type="ORF">FSCOSCO3_A005247</name>
</gene>
<evidence type="ECO:0000256" key="6">
    <source>
        <dbReference type="ARBA" id="ARBA00023242"/>
    </source>
</evidence>
<feature type="region of interest" description="Disordered" evidence="8">
    <location>
        <begin position="701"/>
        <end position="746"/>
    </location>
</feature>
<evidence type="ECO:0000313" key="11">
    <source>
        <dbReference type="EMBL" id="CAK6968761.1"/>
    </source>
</evidence>
<evidence type="ECO:0000256" key="8">
    <source>
        <dbReference type="SAM" id="MobiDB-lite"/>
    </source>
</evidence>
<comment type="caution">
    <text evidence="11">The sequence shown here is derived from an EMBL/GenBank/DDBJ whole genome shotgun (WGS) entry which is preliminary data.</text>
</comment>